<dbReference type="Proteomes" id="UP000274201">
    <property type="component" value="Chromosome"/>
</dbReference>
<evidence type="ECO:0000313" key="2">
    <source>
        <dbReference type="Proteomes" id="UP000274201"/>
    </source>
</evidence>
<proteinExistence type="predicted"/>
<evidence type="ECO:0000313" key="1">
    <source>
        <dbReference type="EMBL" id="VEJ44451.1"/>
    </source>
</evidence>
<gene>
    <name evidence="1" type="ORF">NCTC12905_00087</name>
</gene>
<name>A0A448V3U5_BARVI</name>
<organism evidence="1 2">
    <name type="scientific">Bartonella vinsonii</name>
    <name type="common">Rochalimaea vinsonii</name>
    <dbReference type="NCBI Taxonomy" id="33047"/>
    <lineage>
        <taxon>Bacteria</taxon>
        <taxon>Pseudomonadati</taxon>
        <taxon>Pseudomonadota</taxon>
        <taxon>Alphaproteobacteria</taxon>
        <taxon>Hyphomicrobiales</taxon>
        <taxon>Bartonellaceae</taxon>
        <taxon>Bartonella</taxon>
    </lineage>
</organism>
<sequence length="49" mass="5806">MHKSATAFLTSFDLMRNTELLTKKRRASQKNCKLQKLFHFYCKSPEITL</sequence>
<reference evidence="1 2" key="1">
    <citation type="submission" date="2018-12" db="EMBL/GenBank/DDBJ databases">
        <authorList>
            <consortium name="Pathogen Informatics"/>
        </authorList>
    </citation>
    <scope>NUCLEOTIDE SEQUENCE [LARGE SCALE GENOMIC DNA]</scope>
    <source>
        <strain evidence="1 2">NCTC12905</strain>
    </source>
</reference>
<dbReference type="AlphaFoldDB" id="A0A448V3U5"/>
<accession>A0A448V3U5</accession>
<dbReference type="EMBL" id="LR134529">
    <property type="protein sequence ID" value="VEJ44451.1"/>
    <property type="molecule type" value="Genomic_DNA"/>
</dbReference>
<protein>
    <submittedName>
        <fullName evidence="1">Uncharacterized protein</fullName>
    </submittedName>
</protein>